<dbReference type="SUPFAM" id="SSF81383">
    <property type="entry name" value="F-box domain"/>
    <property type="match status" value="1"/>
</dbReference>
<dbReference type="STRING" id="1077348.A0A2G8RV07"/>
<dbReference type="EMBL" id="AYKW01000056">
    <property type="protein sequence ID" value="PIL25329.1"/>
    <property type="molecule type" value="Genomic_DNA"/>
</dbReference>
<comment type="caution">
    <text evidence="2">The sequence shown here is derived from an EMBL/GenBank/DDBJ whole genome shotgun (WGS) entry which is preliminary data.</text>
</comment>
<dbReference type="SUPFAM" id="SSF52047">
    <property type="entry name" value="RNI-like"/>
    <property type="match status" value="1"/>
</dbReference>
<dbReference type="Pfam" id="PF12937">
    <property type="entry name" value="F-box-like"/>
    <property type="match status" value="1"/>
</dbReference>
<accession>A0A2G8RV07</accession>
<evidence type="ECO:0000313" key="3">
    <source>
        <dbReference type="Proteomes" id="UP000230002"/>
    </source>
</evidence>
<dbReference type="OrthoDB" id="2767786at2759"/>
<name>A0A2G8RV07_9APHY</name>
<dbReference type="Gene3D" id="3.80.10.10">
    <property type="entry name" value="Ribonuclease Inhibitor"/>
    <property type="match status" value="1"/>
</dbReference>
<protein>
    <recommendedName>
        <fullName evidence="1">F-box domain-containing protein</fullName>
    </recommendedName>
</protein>
<dbReference type="InterPro" id="IPR036047">
    <property type="entry name" value="F-box-like_dom_sf"/>
</dbReference>
<reference evidence="2 3" key="1">
    <citation type="journal article" date="2015" name="Sci. Rep.">
        <title>Chromosome-level genome map provides insights into diverse defense mechanisms in the medicinal fungus Ganoderma sinense.</title>
        <authorList>
            <person name="Zhu Y."/>
            <person name="Xu J."/>
            <person name="Sun C."/>
            <person name="Zhou S."/>
            <person name="Xu H."/>
            <person name="Nelson D.R."/>
            <person name="Qian J."/>
            <person name="Song J."/>
            <person name="Luo H."/>
            <person name="Xiang L."/>
            <person name="Li Y."/>
            <person name="Xu Z."/>
            <person name="Ji A."/>
            <person name="Wang L."/>
            <person name="Lu S."/>
            <person name="Hayward A."/>
            <person name="Sun W."/>
            <person name="Li X."/>
            <person name="Schwartz D.C."/>
            <person name="Wang Y."/>
            <person name="Chen S."/>
        </authorList>
    </citation>
    <scope>NUCLEOTIDE SEQUENCE [LARGE SCALE GENOMIC DNA]</scope>
    <source>
        <strain evidence="2 3">ZZ0214-1</strain>
    </source>
</reference>
<dbReference type="Proteomes" id="UP000230002">
    <property type="component" value="Unassembled WGS sequence"/>
</dbReference>
<evidence type="ECO:0000313" key="2">
    <source>
        <dbReference type="EMBL" id="PIL25329.1"/>
    </source>
</evidence>
<dbReference type="Gene3D" id="1.20.1280.50">
    <property type="match status" value="1"/>
</dbReference>
<sequence length="303" mass="34360">MGDLLEQLDSLRALGHSSANLASGSNNQPHVHAPPPLDGVRQDILKRFDALETKQRQILLEWPELKSAWNRSLVITQLPNEILFRIFVYVSEQPKPKDSRKYYVQNNEDFLELGLVKTELVKLTLVCRRWRDMALATPSLWRTIDVGKTSDWMNLALTRSGNATIDVSFPSGFSEEHATLLTPHCYRLRSLRLQSYSPCVIRIIRNILPALETLEISSNWHVGLNAEDCTDLGLARERFPNIRALQLIQNIIPGDPLFYARLRKLSLKACYFKETVDLDQFPGRQTRSGGIALVTILALSASL</sequence>
<organism evidence="2 3">
    <name type="scientific">Ganoderma sinense ZZ0214-1</name>
    <dbReference type="NCBI Taxonomy" id="1077348"/>
    <lineage>
        <taxon>Eukaryota</taxon>
        <taxon>Fungi</taxon>
        <taxon>Dikarya</taxon>
        <taxon>Basidiomycota</taxon>
        <taxon>Agaricomycotina</taxon>
        <taxon>Agaricomycetes</taxon>
        <taxon>Polyporales</taxon>
        <taxon>Polyporaceae</taxon>
        <taxon>Ganoderma</taxon>
    </lineage>
</organism>
<keyword evidence="3" id="KW-1185">Reference proteome</keyword>
<dbReference type="InterPro" id="IPR001810">
    <property type="entry name" value="F-box_dom"/>
</dbReference>
<dbReference type="InterPro" id="IPR032675">
    <property type="entry name" value="LRR_dom_sf"/>
</dbReference>
<dbReference type="PANTHER" id="PTHR38926">
    <property type="entry name" value="F-BOX DOMAIN CONTAINING PROTEIN, EXPRESSED"/>
    <property type="match status" value="1"/>
</dbReference>
<feature type="domain" description="F-box" evidence="1">
    <location>
        <begin position="76"/>
        <end position="145"/>
    </location>
</feature>
<dbReference type="AlphaFoldDB" id="A0A2G8RV07"/>
<gene>
    <name evidence="2" type="ORF">GSI_13218</name>
</gene>
<proteinExistence type="predicted"/>
<dbReference type="PANTHER" id="PTHR38926:SF5">
    <property type="entry name" value="F-BOX AND LEUCINE-RICH REPEAT PROTEIN 6"/>
    <property type="match status" value="1"/>
</dbReference>
<evidence type="ECO:0000259" key="1">
    <source>
        <dbReference type="Pfam" id="PF12937"/>
    </source>
</evidence>